<dbReference type="InterPro" id="IPR003593">
    <property type="entry name" value="AAA+_ATPase"/>
</dbReference>
<dbReference type="EMBL" id="JAJEWP010000001">
    <property type="protein sequence ID" value="MCC2615862.1"/>
    <property type="molecule type" value="Genomic_DNA"/>
</dbReference>
<comment type="caution">
    <text evidence="13">The sequence shown here is derived from an EMBL/GenBank/DDBJ whole genome shotgun (WGS) entry which is preliminary data.</text>
</comment>
<dbReference type="InterPro" id="IPR027417">
    <property type="entry name" value="P-loop_NTPase"/>
</dbReference>
<comment type="miscellaneous">
    <text evidence="11">In the RecBCD complex, RecB has a slow 3'-5' helicase, an exonuclease activity and loads RecA onto ssDNA, RecD has a fast 5'-3' helicase activity, while RecC stimulates the ATPase and processivity of the RecB helicase and contributes to recognition of the Chi site.</text>
</comment>
<keyword evidence="1 11" id="KW-0540">Nuclease</keyword>
<comment type="similarity">
    <text evidence="11">Belongs to the RecD family.</text>
</comment>
<keyword evidence="8 11" id="KW-0238">DNA-binding</keyword>
<dbReference type="InterPro" id="IPR049550">
    <property type="entry name" value="RecD_N"/>
</dbReference>
<evidence type="ECO:0000256" key="4">
    <source>
        <dbReference type="ARBA" id="ARBA00022801"/>
    </source>
</evidence>
<feature type="domain" description="AAA+ ATPase" evidence="12">
    <location>
        <begin position="167"/>
        <end position="428"/>
    </location>
</feature>
<protein>
    <recommendedName>
        <fullName evidence="11">RecBCD enzyme subunit RecD</fullName>
        <ecNumber evidence="11">5.6.2.3</ecNumber>
    </recommendedName>
    <alternativeName>
        <fullName evidence="11">DNA 5'-3' helicase subunit RecD</fullName>
    </alternativeName>
    <alternativeName>
        <fullName evidence="11">Exonuclease V subunit RecD</fullName>
        <shortName evidence="11">ExoV subunit RecD</shortName>
    </alternativeName>
    <alternativeName>
        <fullName evidence="11">Helicase/nuclease RecBCD subunit RecD</fullName>
    </alternativeName>
</protein>
<dbReference type="CDD" id="cd18809">
    <property type="entry name" value="SF1_C_RecD"/>
    <property type="match status" value="1"/>
</dbReference>
<dbReference type="Pfam" id="PF21185">
    <property type="entry name" value="RecD_N"/>
    <property type="match status" value="1"/>
</dbReference>
<keyword evidence="10 11" id="KW-0413">Isomerase</keyword>
<evidence type="ECO:0000256" key="8">
    <source>
        <dbReference type="ARBA" id="ARBA00023125"/>
    </source>
</evidence>
<dbReference type="GO" id="GO:0008854">
    <property type="term" value="F:exodeoxyribonuclease V activity"/>
    <property type="evidence" value="ECO:0007669"/>
    <property type="project" value="UniProtKB-EC"/>
</dbReference>
<keyword evidence="4 11" id="KW-0378">Hydrolase</keyword>
<comment type="function">
    <text evidence="11">A helicase/nuclease that prepares dsDNA breaks (DSB) for recombinational DNA repair. Binds to DSBs and unwinds DNA via a highly rapid and processive ATP-dependent bidirectional helicase activity. Unwinds dsDNA until it encounters a Chi (crossover hotspot instigator) sequence from the 3' direction. Cuts ssDNA a few nucleotides 3' to the Chi site. The properties and activities of the enzyme are changed at Chi. The Chi-altered holoenzyme produces a long 3'-ssDNA overhang and facilitates RecA-binding to the ssDNA for homologous DNA recombination and repair. Holoenzyme degrades any linearized DNA that is unable to undergo homologous recombination. In the holoenzyme this subunit has ssDNA-dependent ATPase and 5'-3' helicase activity. When added to pre-assembled RecBC greatly stimulates nuclease activity and augments holoenzyme processivity. Negatively regulates the RecA-loading ability of RecBCD.</text>
</comment>
<keyword evidence="7 11" id="KW-0067">ATP-binding</keyword>
<evidence type="ECO:0000256" key="1">
    <source>
        <dbReference type="ARBA" id="ARBA00022722"/>
    </source>
</evidence>
<keyword evidence="5 11" id="KW-0347">Helicase</keyword>
<dbReference type="InterPro" id="IPR050534">
    <property type="entry name" value="Coronavir_polyprotein_1ab"/>
</dbReference>
<evidence type="ECO:0000259" key="12">
    <source>
        <dbReference type="SMART" id="SM00382"/>
    </source>
</evidence>
<evidence type="ECO:0000256" key="3">
    <source>
        <dbReference type="ARBA" id="ARBA00022763"/>
    </source>
</evidence>
<keyword evidence="3 11" id="KW-0227">DNA damage</keyword>
<dbReference type="HAMAP" id="MF_01487">
    <property type="entry name" value="RecD"/>
    <property type="match status" value="1"/>
</dbReference>
<evidence type="ECO:0000256" key="7">
    <source>
        <dbReference type="ARBA" id="ARBA00022840"/>
    </source>
</evidence>
<gene>
    <name evidence="11 13" type="primary">recD</name>
    <name evidence="13" type="ORF">LJ739_06385</name>
</gene>
<dbReference type="Pfam" id="PF13538">
    <property type="entry name" value="UvrD_C_2"/>
    <property type="match status" value="1"/>
</dbReference>
<evidence type="ECO:0000256" key="5">
    <source>
        <dbReference type="ARBA" id="ARBA00022806"/>
    </source>
</evidence>
<accession>A0ABS8G5I9</accession>
<dbReference type="CDD" id="cd17933">
    <property type="entry name" value="DEXSc_RecD-like"/>
    <property type="match status" value="1"/>
</dbReference>
<evidence type="ECO:0000256" key="6">
    <source>
        <dbReference type="ARBA" id="ARBA00022839"/>
    </source>
</evidence>
<evidence type="ECO:0000256" key="9">
    <source>
        <dbReference type="ARBA" id="ARBA00023204"/>
    </source>
</evidence>
<reference evidence="13 14" key="1">
    <citation type="submission" date="2021-10" db="EMBL/GenBank/DDBJ databases">
        <title>Draft genome of Aestuariibacter halophilus JC2043.</title>
        <authorList>
            <person name="Emsley S.A."/>
            <person name="Pfannmuller K.M."/>
            <person name="Ushijima B."/>
            <person name="Saw J.H."/>
            <person name="Videau P."/>
        </authorList>
    </citation>
    <scope>NUCLEOTIDE SEQUENCE [LARGE SCALE GENOMIC DNA]</scope>
    <source>
        <strain evidence="13 14">JC2043</strain>
    </source>
</reference>
<dbReference type="Pfam" id="PF13245">
    <property type="entry name" value="AAA_19"/>
    <property type="match status" value="1"/>
</dbReference>
<keyword evidence="9 11" id="KW-0234">DNA repair</keyword>
<dbReference type="Proteomes" id="UP001520878">
    <property type="component" value="Unassembled WGS sequence"/>
</dbReference>
<dbReference type="NCBIfam" id="TIGR01447">
    <property type="entry name" value="recD"/>
    <property type="match status" value="1"/>
</dbReference>
<dbReference type="Gene3D" id="1.10.10.1020">
    <property type="entry name" value="RecBCD complex, subunit RecD, N-terminal domain"/>
    <property type="match status" value="1"/>
</dbReference>
<dbReference type="EC" id="5.6.2.3" evidence="11"/>
<dbReference type="Gene3D" id="3.40.50.300">
    <property type="entry name" value="P-loop containing nucleotide triphosphate hydrolases"/>
    <property type="match status" value="2"/>
</dbReference>
<comment type="catalytic activity">
    <reaction evidence="11">
        <text>ATP + H2O = ADP + phosphate + H(+)</text>
        <dbReference type="Rhea" id="RHEA:13065"/>
        <dbReference type="ChEBI" id="CHEBI:15377"/>
        <dbReference type="ChEBI" id="CHEBI:15378"/>
        <dbReference type="ChEBI" id="CHEBI:30616"/>
        <dbReference type="ChEBI" id="CHEBI:43474"/>
        <dbReference type="ChEBI" id="CHEBI:456216"/>
        <dbReference type="EC" id="5.6.2.3"/>
    </reaction>
</comment>
<evidence type="ECO:0000256" key="10">
    <source>
        <dbReference type="ARBA" id="ARBA00023235"/>
    </source>
</evidence>
<evidence type="ECO:0000313" key="13">
    <source>
        <dbReference type="EMBL" id="MCC2615862.1"/>
    </source>
</evidence>
<keyword evidence="6 11" id="KW-0269">Exonuclease</keyword>
<sequence>MVNPWISQHLENGALRAIDAAFGEFIQQRESHNQVQMGAIAALLSARLGEQDSCVSIERLCHWLSEPSLSEPTTVRRLLTNAACVAVVEPLCTSPDDVAAPLVLEGDNLYLQRYWWYEWRLAIQLIDRARQTDPVDDGVGRLLEQVFPEPVQQQVDWQKMAVAVAARQRLSIITGGPGTGKTTTVTRLLAVLQGAARQQGIERVIRLVAPTGKAAARLGESVRSAIKHLPPTLQTSIPQQCETLHRLLGTQYLRSDFKYGRFRPLHLDVLVVDEASMIDLPMMCKLFEALPPHAKVIMLGDREQLASVETGSVLSDICAAALGQEQQIGYSKQQCEALTSLTGTTLPARSEPRSLIDDNLVVLQKSHRFSATSPIGQLSAAFRQGDTSACQALFAAHSDVLYWQHAPQPDEIVRRMMSHYQSYLGLIARGELSQAMRSWFKAQILCAQRRGPLGVDGINLRVEQQLVAEGLLTISGEHYLGRPVMVTENDPQLGVFNGDVAIIAPDPANPALMKAWFAQADGTLRGLLASRLPAHETVYAMTIHKSQGSEFDDVILCLPEERGSTARGLTRELLYTGLTRAKRTFSLFGSEAQLAVSLETRCTRSSALATRLAIPDTHSRP</sequence>
<dbReference type="InterPro" id="IPR006344">
    <property type="entry name" value="RecD"/>
</dbReference>
<evidence type="ECO:0000256" key="11">
    <source>
        <dbReference type="HAMAP-Rule" id="MF_01487"/>
    </source>
</evidence>
<dbReference type="PANTHER" id="PTHR43788">
    <property type="entry name" value="DNA2/NAM7 HELICASE FAMILY MEMBER"/>
    <property type="match status" value="1"/>
</dbReference>
<dbReference type="PANTHER" id="PTHR43788:SF6">
    <property type="entry name" value="DNA HELICASE B"/>
    <property type="match status" value="1"/>
</dbReference>
<keyword evidence="14" id="KW-1185">Reference proteome</keyword>
<evidence type="ECO:0000313" key="14">
    <source>
        <dbReference type="Proteomes" id="UP001520878"/>
    </source>
</evidence>
<feature type="binding site" evidence="11">
    <location>
        <begin position="175"/>
        <end position="182"/>
    </location>
    <ligand>
        <name>ATP</name>
        <dbReference type="ChEBI" id="CHEBI:30616"/>
    </ligand>
</feature>
<proteinExistence type="inferred from homology"/>
<comment type="subunit">
    <text evidence="11">Heterotrimer of RecB, RecC and RecD. All subunits contribute to DNA-binding.</text>
</comment>
<dbReference type="SUPFAM" id="SSF52540">
    <property type="entry name" value="P-loop containing nucleoside triphosphate hydrolases"/>
    <property type="match status" value="2"/>
</dbReference>
<name>A0ABS8G5I9_9ALTE</name>
<organism evidence="13 14">
    <name type="scientific">Fluctibacter halophilus</name>
    <dbReference type="NCBI Taxonomy" id="226011"/>
    <lineage>
        <taxon>Bacteria</taxon>
        <taxon>Pseudomonadati</taxon>
        <taxon>Pseudomonadota</taxon>
        <taxon>Gammaproteobacteria</taxon>
        <taxon>Alteromonadales</taxon>
        <taxon>Alteromonadaceae</taxon>
        <taxon>Fluctibacter</taxon>
    </lineage>
</organism>
<evidence type="ECO:0000256" key="2">
    <source>
        <dbReference type="ARBA" id="ARBA00022741"/>
    </source>
</evidence>
<dbReference type="InterPro" id="IPR027785">
    <property type="entry name" value="UvrD-like_helicase_C"/>
</dbReference>
<dbReference type="SMART" id="SM00382">
    <property type="entry name" value="AAA"/>
    <property type="match status" value="1"/>
</dbReference>
<dbReference type="InterPro" id="IPR041851">
    <property type="entry name" value="RecD_N_sf"/>
</dbReference>
<dbReference type="RefSeq" id="WP_229158197.1">
    <property type="nucleotide sequence ID" value="NZ_JAJEWP010000001.1"/>
</dbReference>
<keyword evidence="2 11" id="KW-0547">Nucleotide-binding</keyword>